<evidence type="ECO:0000313" key="1">
    <source>
        <dbReference type="EMBL" id="JAH13679.1"/>
    </source>
</evidence>
<dbReference type="EMBL" id="GBXM01094898">
    <property type="protein sequence ID" value="JAH13679.1"/>
    <property type="molecule type" value="Transcribed_RNA"/>
</dbReference>
<accession>A0A0E9QA74</accession>
<reference evidence="1" key="1">
    <citation type="submission" date="2014-11" db="EMBL/GenBank/DDBJ databases">
        <authorList>
            <person name="Amaro Gonzalez C."/>
        </authorList>
    </citation>
    <scope>NUCLEOTIDE SEQUENCE</scope>
</reference>
<dbReference type="AlphaFoldDB" id="A0A0E9QA74"/>
<name>A0A0E9QA74_ANGAN</name>
<protein>
    <submittedName>
        <fullName evidence="1">Uncharacterized protein</fullName>
    </submittedName>
</protein>
<proteinExistence type="predicted"/>
<reference evidence="1" key="2">
    <citation type="journal article" date="2015" name="Fish Shellfish Immunol.">
        <title>Early steps in the European eel (Anguilla anguilla)-Vibrio vulnificus interaction in the gills: Role of the RtxA13 toxin.</title>
        <authorList>
            <person name="Callol A."/>
            <person name="Pajuelo D."/>
            <person name="Ebbesson L."/>
            <person name="Teles M."/>
            <person name="MacKenzie S."/>
            <person name="Amaro C."/>
        </authorList>
    </citation>
    <scope>NUCLEOTIDE SEQUENCE</scope>
</reference>
<sequence>MLGNLYSLQKLINFSNSPKVQVLKVCTWKFPTFCPFKYYCTSR</sequence>
<organism evidence="1">
    <name type="scientific">Anguilla anguilla</name>
    <name type="common">European freshwater eel</name>
    <name type="synonym">Muraena anguilla</name>
    <dbReference type="NCBI Taxonomy" id="7936"/>
    <lineage>
        <taxon>Eukaryota</taxon>
        <taxon>Metazoa</taxon>
        <taxon>Chordata</taxon>
        <taxon>Craniata</taxon>
        <taxon>Vertebrata</taxon>
        <taxon>Euteleostomi</taxon>
        <taxon>Actinopterygii</taxon>
        <taxon>Neopterygii</taxon>
        <taxon>Teleostei</taxon>
        <taxon>Anguilliformes</taxon>
        <taxon>Anguillidae</taxon>
        <taxon>Anguilla</taxon>
    </lineage>
</organism>